<proteinExistence type="predicted"/>
<dbReference type="EMBL" id="CASHSV030000109">
    <property type="protein sequence ID" value="CAJ2647560.1"/>
    <property type="molecule type" value="Genomic_DNA"/>
</dbReference>
<accession>A0ACB0JVD5</accession>
<gene>
    <name evidence="1" type="ORF">MILVUS5_LOCUS16060</name>
</gene>
<protein>
    <submittedName>
        <fullName evidence="1">Uncharacterized protein</fullName>
    </submittedName>
</protein>
<keyword evidence="2" id="KW-1185">Reference proteome</keyword>
<comment type="caution">
    <text evidence="1">The sequence shown here is derived from an EMBL/GenBank/DDBJ whole genome shotgun (WGS) entry which is preliminary data.</text>
</comment>
<dbReference type="Proteomes" id="UP001177021">
    <property type="component" value="Unassembled WGS sequence"/>
</dbReference>
<organism evidence="1 2">
    <name type="scientific">Trifolium pratense</name>
    <name type="common">Red clover</name>
    <dbReference type="NCBI Taxonomy" id="57577"/>
    <lineage>
        <taxon>Eukaryota</taxon>
        <taxon>Viridiplantae</taxon>
        <taxon>Streptophyta</taxon>
        <taxon>Embryophyta</taxon>
        <taxon>Tracheophyta</taxon>
        <taxon>Spermatophyta</taxon>
        <taxon>Magnoliopsida</taxon>
        <taxon>eudicotyledons</taxon>
        <taxon>Gunneridae</taxon>
        <taxon>Pentapetalae</taxon>
        <taxon>rosids</taxon>
        <taxon>fabids</taxon>
        <taxon>Fabales</taxon>
        <taxon>Fabaceae</taxon>
        <taxon>Papilionoideae</taxon>
        <taxon>50 kb inversion clade</taxon>
        <taxon>NPAAA clade</taxon>
        <taxon>Hologalegina</taxon>
        <taxon>IRL clade</taxon>
        <taxon>Trifolieae</taxon>
        <taxon>Trifolium</taxon>
    </lineage>
</organism>
<sequence>MVEVNLFMEIQDLNLDVLIHEKHQTIPKICIGRNNKKVLQGITLIVAHLSIVAMSTPSLLDIPSETIYDYFGIALSTISITNGSLHFKQWDPGGCSLKKWIVSQLVSTFMGGFSFSIEDSDKVDQELKQADSVVLTYACDRPQTLQNITTFWLPRLRQLQIRIFTFLVMEGTTVVCMLDIYILTLSTGQSSGYSGWV</sequence>
<reference evidence="1" key="1">
    <citation type="submission" date="2023-10" db="EMBL/GenBank/DDBJ databases">
        <authorList>
            <person name="Rodriguez Cubillos JULIANA M."/>
            <person name="De Vega J."/>
        </authorList>
    </citation>
    <scope>NUCLEOTIDE SEQUENCE</scope>
</reference>
<evidence type="ECO:0000313" key="1">
    <source>
        <dbReference type="EMBL" id="CAJ2647560.1"/>
    </source>
</evidence>
<name>A0ACB0JVD5_TRIPR</name>
<evidence type="ECO:0000313" key="2">
    <source>
        <dbReference type="Proteomes" id="UP001177021"/>
    </source>
</evidence>